<evidence type="ECO:0000256" key="1">
    <source>
        <dbReference type="SAM" id="MobiDB-lite"/>
    </source>
</evidence>
<evidence type="ECO:0000313" key="2">
    <source>
        <dbReference type="EMBL" id="PMD43774.1"/>
    </source>
</evidence>
<keyword evidence="3" id="KW-1185">Reference proteome</keyword>
<evidence type="ECO:0008006" key="4">
    <source>
        <dbReference type="Google" id="ProtNLM"/>
    </source>
</evidence>
<dbReference type="Gene3D" id="3.30.710.10">
    <property type="entry name" value="Potassium Channel Kv1.1, Chain A"/>
    <property type="match status" value="1"/>
</dbReference>
<organism evidence="2 3">
    <name type="scientific">Hyaloscypha variabilis (strain UAMH 11265 / GT02V1 / F)</name>
    <name type="common">Meliniomyces variabilis</name>
    <dbReference type="NCBI Taxonomy" id="1149755"/>
    <lineage>
        <taxon>Eukaryota</taxon>
        <taxon>Fungi</taxon>
        <taxon>Dikarya</taxon>
        <taxon>Ascomycota</taxon>
        <taxon>Pezizomycotina</taxon>
        <taxon>Leotiomycetes</taxon>
        <taxon>Helotiales</taxon>
        <taxon>Hyaloscyphaceae</taxon>
        <taxon>Hyaloscypha</taxon>
        <taxon>Hyaloscypha variabilis</taxon>
    </lineage>
</organism>
<protein>
    <recommendedName>
        <fullName evidence="4">BTB domain-containing protein</fullName>
    </recommendedName>
</protein>
<dbReference type="SUPFAM" id="SSF54695">
    <property type="entry name" value="POZ domain"/>
    <property type="match status" value="1"/>
</dbReference>
<dbReference type="PANTHER" id="PTHR47843">
    <property type="entry name" value="BTB DOMAIN-CONTAINING PROTEIN-RELATED"/>
    <property type="match status" value="1"/>
</dbReference>
<dbReference type="CDD" id="cd18186">
    <property type="entry name" value="BTB_POZ_ZBTB_KLHL-like"/>
    <property type="match status" value="1"/>
</dbReference>
<name>A0A2J6RZ32_HYAVF</name>
<feature type="compositionally biased region" description="Basic and acidic residues" evidence="1">
    <location>
        <begin position="12"/>
        <end position="22"/>
    </location>
</feature>
<dbReference type="EMBL" id="KZ613942">
    <property type="protein sequence ID" value="PMD43774.1"/>
    <property type="molecule type" value="Genomic_DNA"/>
</dbReference>
<feature type="compositionally biased region" description="Polar residues" evidence="1">
    <location>
        <begin position="1"/>
        <end position="11"/>
    </location>
</feature>
<dbReference type="PANTHER" id="PTHR47843:SF2">
    <property type="entry name" value="BTB DOMAIN-CONTAINING PROTEIN"/>
    <property type="match status" value="1"/>
</dbReference>
<sequence length="278" mass="32113">MTTSPTASDLTRTSEEHVDAKAKKAKTPLPNFSQPTELVTFLVEFACHHSPVLKAAFNSSFIEGQTQTYRLEDMLPSAFRLLAKWFYSERIDVQLDIDPTADIDVTDEVDDNSNEEEDDHATLQLEAYRAQDLNFAQLWVAADQLLIPRLQNAVILAWNDLWHGDDDRLSTTSWLNYAYRHTSVGSPLRNLAVDQFVFEVGPEDIEACADELPREMLFDMAMVSTKSISRIFIFDKEYRKRWDDEYCDSDPGSLREGKYRYRCTRTWRSYIVPENELS</sequence>
<dbReference type="AlphaFoldDB" id="A0A2J6RZ32"/>
<reference evidence="2 3" key="1">
    <citation type="submission" date="2016-04" db="EMBL/GenBank/DDBJ databases">
        <title>A degradative enzymes factory behind the ericoid mycorrhizal symbiosis.</title>
        <authorList>
            <consortium name="DOE Joint Genome Institute"/>
            <person name="Martino E."/>
            <person name="Morin E."/>
            <person name="Grelet G."/>
            <person name="Kuo A."/>
            <person name="Kohler A."/>
            <person name="Daghino S."/>
            <person name="Barry K."/>
            <person name="Choi C."/>
            <person name="Cichocki N."/>
            <person name="Clum A."/>
            <person name="Copeland A."/>
            <person name="Hainaut M."/>
            <person name="Haridas S."/>
            <person name="Labutti K."/>
            <person name="Lindquist E."/>
            <person name="Lipzen A."/>
            <person name="Khouja H.-R."/>
            <person name="Murat C."/>
            <person name="Ohm R."/>
            <person name="Olson A."/>
            <person name="Spatafora J."/>
            <person name="Veneault-Fourrey C."/>
            <person name="Henrissat B."/>
            <person name="Grigoriev I."/>
            <person name="Martin F."/>
            <person name="Perotto S."/>
        </authorList>
    </citation>
    <scope>NUCLEOTIDE SEQUENCE [LARGE SCALE GENOMIC DNA]</scope>
    <source>
        <strain evidence="2 3">F</strain>
    </source>
</reference>
<proteinExistence type="predicted"/>
<evidence type="ECO:0000313" key="3">
    <source>
        <dbReference type="Proteomes" id="UP000235786"/>
    </source>
</evidence>
<dbReference type="Proteomes" id="UP000235786">
    <property type="component" value="Unassembled WGS sequence"/>
</dbReference>
<gene>
    <name evidence="2" type="ORF">L207DRAFT_526898</name>
</gene>
<dbReference type="OrthoDB" id="194443at2759"/>
<accession>A0A2J6RZ32</accession>
<dbReference type="InterPro" id="IPR011333">
    <property type="entry name" value="SKP1/BTB/POZ_sf"/>
</dbReference>
<feature type="region of interest" description="Disordered" evidence="1">
    <location>
        <begin position="1"/>
        <end position="26"/>
    </location>
</feature>